<sequence>MNRAVLVLNSNYAPLHVCTTRRAICLYYLDKAEILESYEEAAHSPSTTLSLPSVVKLNKIVHYNSMSVILNRRNIVQRDHHTCQYCGKSSGPVTVDHIIPKERGGLDSWENLTTACPSCNLIKGNRTPGEAGMQLKRQPVRPNRIHYFQQIVRHQQIGWRPYLFMEPLQ</sequence>
<gene>
    <name evidence="2" type="ORF">METZ01_LOCUS69014</name>
</gene>
<evidence type="ECO:0000259" key="1">
    <source>
        <dbReference type="SMART" id="SM00507"/>
    </source>
</evidence>
<feature type="domain" description="HNH nuclease" evidence="1">
    <location>
        <begin position="70"/>
        <end position="121"/>
    </location>
</feature>
<dbReference type="AlphaFoldDB" id="A0A381TJD8"/>
<dbReference type="CDD" id="cd00085">
    <property type="entry name" value="HNHc"/>
    <property type="match status" value="1"/>
</dbReference>
<reference evidence="2" key="1">
    <citation type="submission" date="2018-05" db="EMBL/GenBank/DDBJ databases">
        <authorList>
            <person name="Lanie J.A."/>
            <person name="Ng W.-L."/>
            <person name="Kazmierczak K.M."/>
            <person name="Andrzejewski T.M."/>
            <person name="Davidsen T.M."/>
            <person name="Wayne K.J."/>
            <person name="Tettelin H."/>
            <person name="Glass J.I."/>
            <person name="Rusch D."/>
            <person name="Podicherti R."/>
            <person name="Tsui H.-C.T."/>
            <person name="Winkler M.E."/>
        </authorList>
    </citation>
    <scope>NUCLEOTIDE SEQUENCE</scope>
</reference>
<dbReference type="InterPro" id="IPR002711">
    <property type="entry name" value="HNH"/>
</dbReference>
<dbReference type="GO" id="GO:0004519">
    <property type="term" value="F:endonuclease activity"/>
    <property type="evidence" value="ECO:0007669"/>
    <property type="project" value="InterPro"/>
</dbReference>
<dbReference type="InterPro" id="IPR052892">
    <property type="entry name" value="NA-targeting_endonuclease"/>
</dbReference>
<dbReference type="PANTHER" id="PTHR33877">
    <property type="entry name" value="SLL1193 PROTEIN"/>
    <property type="match status" value="1"/>
</dbReference>
<dbReference type="PANTHER" id="PTHR33877:SF2">
    <property type="entry name" value="OS07G0170200 PROTEIN"/>
    <property type="match status" value="1"/>
</dbReference>
<dbReference type="GO" id="GO:0008270">
    <property type="term" value="F:zinc ion binding"/>
    <property type="evidence" value="ECO:0007669"/>
    <property type="project" value="InterPro"/>
</dbReference>
<evidence type="ECO:0000313" key="2">
    <source>
        <dbReference type="EMBL" id="SVA16160.1"/>
    </source>
</evidence>
<dbReference type="Pfam" id="PF01844">
    <property type="entry name" value="HNH"/>
    <property type="match status" value="1"/>
</dbReference>
<proteinExistence type="predicted"/>
<dbReference type="SMART" id="SM00507">
    <property type="entry name" value="HNHc"/>
    <property type="match status" value="1"/>
</dbReference>
<name>A0A381TJD8_9ZZZZ</name>
<protein>
    <recommendedName>
        <fullName evidence="1">HNH nuclease domain-containing protein</fullName>
    </recommendedName>
</protein>
<organism evidence="2">
    <name type="scientific">marine metagenome</name>
    <dbReference type="NCBI Taxonomy" id="408172"/>
    <lineage>
        <taxon>unclassified sequences</taxon>
        <taxon>metagenomes</taxon>
        <taxon>ecological metagenomes</taxon>
    </lineage>
</organism>
<dbReference type="EMBL" id="UINC01004690">
    <property type="protein sequence ID" value="SVA16160.1"/>
    <property type="molecule type" value="Genomic_DNA"/>
</dbReference>
<dbReference type="GO" id="GO:0003676">
    <property type="term" value="F:nucleic acid binding"/>
    <property type="evidence" value="ECO:0007669"/>
    <property type="project" value="InterPro"/>
</dbReference>
<accession>A0A381TJD8</accession>
<dbReference type="Gene3D" id="1.10.30.50">
    <property type="match status" value="1"/>
</dbReference>
<dbReference type="InterPro" id="IPR003615">
    <property type="entry name" value="HNH_nuc"/>
</dbReference>